<keyword evidence="3" id="KW-1185">Reference proteome</keyword>
<dbReference type="Pfam" id="PF17320">
    <property type="entry name" value="DUF5363"/>
    <property type="match status" value="1"/>
</dbReference>
<feature type="region of interest" description="Disordered" evidence="1">
    <location>
        <begin position="25"/>
        <end position="57"/>
    </location>
</feature>
<accession>A0ABV4N885</accession>
<feature type="compositionally biased region" description="Basic and acidic residues" evidence="1">
    <location>
        <begin position="47"/>
        <end position="57"/>
    </location>
</feature>
<evidence type="ECO:0000313" key="3">
    <source>
        <dbReference type="Proteomes" id="UP001570417"/>
    </source>
</evidence>
<sequence length="57" mass="6621">MLSWLKSLVRRYDKLCEELGLTPENKRSCVPHRTDTINADDETTNTKAERPNGKHHD</sequence>
<proteinExistence type="predicted"/>
<dbReference type="RefSeq" id="WP_372264924.1">
    <property type="nucleotide sequence ID" value="NZ_JBFRUW010000005.1"/>
</dbReference>
<evidence type="ECO:0000256" key="1">
    <source>
        <dbReference type="SAM" id="MobiDB-lite"/>
    </source>
</evidence>
<dbReference type="Proteomes" id="UP001570417">
    <property type="component" value="Unassembled WGS sequence"/>
</dbReference>
<protein>
    <submittedName>
        <fullName evidence="2">DUF5363 family protein</fullName>
    </submittedName>
</protein>
<evidence type="ECO:0000313" key="2">
    <source>
        <dbReference type="EMBL" id="MFA0567356.1"/>
    </source>
</evidence>
<organism evidence="2 3">
    <name type="scientific">Vibrio gallaecicus</name>
    <dbReference type="NCBI Taxonomy" id="552386"/>
    <lineage>
        <taxon>Bacteria</taxon>
        <taxon>Pseudomonadati</taxon>
        <taxon>Pseudomonadota</taxon>
        <taxon>Gammaproteobacteria</taxon>
        <taxon>Vibrionales</taxon>
        <taxon>Vibrionaceae</taxon>
        <taxon>Vibrio</taxon>
    </lineage>
</organism>
<feature type="compositionally biased region" description="Basic and acidic residues" evidence="1">
    <location>
        <begin position="25"/>
        <end position="35"/>
    </location>
</feature>
<reference evidence="2 3" key="1">
    <citation type="journal article" date="2024" name="ISME J.">
        <title>Tailless and filamentous prophages are predominant in marine Vibrio.</title>
        <authorList>
            <person name="Steensen K."/>
            <person name="Seneca J."/>
            <person name="Bartlau N."/>
            <person name="Yu X.A."/>
            <person name="Hussain F.A."/>
            <person name="Polz M.F."/>
        </authorList>
    </citation>
    <scope>NUCLEOTIDE SEQUENCE [LARGE SCALE GENOMIC DNA]</scope>
    <source>
        <strain evidence="2 3">10N.222.51.A1</strain>
    </source>
</reference>
<dbReference type="InterPro" id="IPR035292">
    <property type="entry name" value="DUF5363"/>
</dbReference>
<dbReference type="EMBL" id="JBFRUW010000005">
    <property type="protein sequence ID" value="MFA0567356.1"/>
    <property type="molecule type" value="Genomic_DNA"/>
</dbReference>
<name>A0ABV4N885_9VIBR</name>
<gene>
    <name evidence="2" type="ORF">AB4566_03630</name>
</gene>
<comment type="caution">
    <text evidence="2">The sequence shown here is derived from an EMBL/GenBank/DDBJ whole genome shotgun (WGS) entry which is preliminary data.</text>
</comment>